<sequence length="431" mass="46107">MPSGTTAALLRARPVHSSSPTALTALAARVAAALVLLGVVVISVLGGAAPASAHGFSSVVYADVTSTKPTVVRAELGLEYDLMLVSVATSEHDDALHEQGQRAWDDGDFPGMVTAAEAHTDAIGEYVFDRFTVTGAGGRACTGTLDPTVTVDLRDEVPYAHVTADFTCPEASETQSGHVVSSTLFPDDESFVRDTKTIVTYDVDDRAGSATLDASQRTFSTEQSAGERFWEFFRLGAEHLLTGIDHILFLVALIAGSRRLREVVYTASAFTIAHSITFILAALGVVSPPAIVVEPLIALSIAAVAGWYLWRLWRRRSRADELVVGEHGHFSLDRAGWTRLAVVFAFGLIHGLGFAGALGIHEAFSWQLLVSLLVFNVGIEAVQLAIIVIVFPPLSLLRRKAHRVSLWVTGAVTAGVFVMGMIWFVERLAAG</sequence>
<dbReference type="GeneID" id="99622042"/>
<feature type="transmembrane region" description="Helical" evidence="1">
    <location>
        <begin position="404"/>
        <end position="425"/>
    </location>
</feature>
<accession>A0ABT3S1K7</accession>
<feature type="transmembrane region" description="Helical" evidence="1">
    <location>
        <begin position="263"/>
        <end position="285"/>
    </location>
</feature>
<feature type="transmembrane region" description="Helical" evidence="1">
    <location>
        <begin position="366"/>
        <end position="392"/>
    </location>
</feature>
<dbReference type="RefSeq" id="WP_175470764.1">
    <property type="nucleotide sequence ID" value="NZ_CP104934.1"/>
</dbReference>
<proteinExistence type="predicted"/>
<keyword evidence="1" id="KW-0812">Transmembrane</keyword>
<dbReference type="EMBL" id="JAPJDE010000002">
    <property type="protein sequence ID" value="MCX2848640.1"/>
    <property type="molecule type" value="Genomic_DNA"/>
</dbReference>
<reference evidence="2 3" key="1">
    <citation type="submission" date="2022-11" db="EMBL/GenBank/DDBJ databases">
        <title>Taxonomy of Curtobacterium flaccumfaciens.</title>
        <authorList>
            <person name="Osdaghi E."/>
            <person name="Taghavi S.M."/>
            <person name="Hamidizade M."/>
            <person name="Abachi H."/>
            <person name="Fazliarab A."/>
            <person name="Baeyen S."/>
            <person name="Portier P."/>
            <person name="Van Vaerenbergh J."/>
            <person name="Jacques M.-A."/>
        </authorList>
    </citation>
    <scope>NUCLEOTIDE SEQUENCE [LARGE SCALE GENOMIC DNA]</scope>
    <source>
        <strain evidence="2 3">LMG 3715</strain>
    </source>
</reference>
<comment type="caution">
    <text evidence="2">The sequence shown here is derived from an EMBL/GenBank/DDBJ whole genome shotgun (WGS) entry which is preliminary data.</text>
</comment>
<gene>
    <name evidence="2" type="ORF">ORG12_08145</name>
</gene>
<evidence type="ECO:0000313" key="3">
    <source>
        <dbReference type="Proteomes" id="UP001207276"/>
    </source>
</evidence>
<dbReference type="InterPro" id="IPR032809">
    <property type="entry name" value="Put_HupE_UreJ"/>
</dbReference>
<dbReference type="Pfam" id="PF13795">
    <property type="entry name" value="HupE_UreJ_2"/>
    <property type="match status" value="1"/>
</dbReference>
<evidence type="ECO:0000313" key="2">
    <source>
        <dbReference type="EMBL" id="MCX2848640.1"/>
    </source>
</evidence>
<feature type="transmembrane region" description="Helical" evidence="1">
    <location>
        <begin position="291"/>
        <end position="310"/>
    </location>
</feature>
<keyword evidence="3" id="KW-1185">Reference proteome</keyword>
<keyword evidence="1" id="KW-0472">Membrane</keyword>
<protein>
    <submittedName>
        <fullName evidence="2">HupE/UreJ family protein</fullName>
    </submittedName>
</protein>
<organism evidence="2 3">
    <name type="scientific">Curtobacterium poinsettiae</name>
    <dbReference type="NCBI Taxonomy" id="159612"/>
    <lineage>
        <taxon>Bacteria</taxon>
        <taxon>Bacillati</taxon>
        <taxon>Actinomycetota</taxon>
        <taxon>Actinomycetes</taxon>
        <taxon>Micrococcales</taxon>
        <taxon>Microbacteriaceae</taxon>
        <taxon>Curtobacterium</taxon>
    </lineage>
</organism>
<feature type="transmembrane region" description="Helical" evidence="1">
    <location>
        <begin position="340"/>
        <end position="360"/>
    </location>
</feature>
<name>A0ABT3S1K7_9MICO</name>
<keyword evidence="1" id="KW-1133">Transmembrane helix</keyword>
<feature type="transmembrane region" description="Helical" evidence="1">
    <location>
        <begin position="27"/>
        <end position="48"/>
    </location>
</feature>
<evidence type="ECO:0000256" key="1">
    <source>
        <dbReference type="SAM" id="Phobius"/>
    </source>
</evidence>
<dbReference type="Proteomes" id="UP001207276">
    <property type="component" value="Unassembled WGS sequence"/>
</dbReference>